<accession>A0A285QDB0</accession>
<reference evidence="1 2" key="1">
    <citation type="submission" date="2017-07" db="EMBL/GenBank/DDBJ databases">
        <authorList>
            <person name="Sun Z.S."/>
            <person name="Albrecht U."/>
            <person name="Echele G."/>
            <person name="Lee C.C."/>
        </authorList>
    </citation>
    <scope>NUCLEOTIDE SEQUENCE [LARGE SCALE GENOMIC DNA]</scope>
    <source>
        <strain evidence="1 2">CGMCC 1.12672</strain>
    </source>
</reference>
<dbReference type="RefSeq" id="WP_144033514.1">
    <property type="nucleotide sequence ID" value="NZ_OBMI01000001.1"/>
</dbReference>
<evidence type="ECO:0000313" key="2">
    <source>
        <dbReference type="Proteomes" id="UP000219494"/>
    </source>
</evidence>
<gene>
    <name evidence="1" type="ORF">SAMN06297144_0746</name>
</gene>
<proteinExistence type="predicted"/>
<organism evidence="1 2">
    <name type="scientific">Sphingomonas guangdongensis</name>
    <dbReference type="NCBI Taxonomy" id="1141890"/>
    <lineage>
        <taxon>Bacteria</taxon>
        <taxon>Pseudomonadati</taxon>
        <taxon>Pseudomonadota</taxon>
        <taxon>Alphaproteobacteria</taxon>
        <taxon>Sphingomonadales</taxon>
        <taxon>Sphingomonadaceae</taxon>
        <taxon>Sphingomonas</taxon>
    </lineage>
</organism>
<dbReference type="AlphaFoldDB" id="A0A285QDB0"/>
<sequence>MDSLAEATIARIDVRAANQRPPRHASVNRTRTGRAAVDLGNVAAERLASCRADVAVLANAARYRAEAARFPARQATYHRYLAAYRLAATSALRRSGSKYGYAASKNDLQ</sequence>
<dbReference type="Proteomes" id="UP000219494">
    <property type="component" value="Unassembled WGS sequence"/>
</dbReference>
<dbReference type="EMBL" id="OBMI01000001">
    <property type="protein sequence ID" value="SOB79816.1"/>
    <property type="molecule type" value="Genomic_DNA"/>
</dbReference>
<keyword evidence="2" id="KW-1185">Reference proteome</keyword>
<protein>
    <submittedName>
        <fullName evidence="1">Uncharacterized protein</fullName>
    </submittedName>
</protein>
<evidence type="ECO:0000313" key="1">
    <source>
        <dbReference type="EMBL" id="SOB79816.1"/>
    </source>
</evidence>
<name>A0A285QDB0_9SPHN</name>